<dbReference type="NCBIfam" id="TIGR02419">
    <property type="entry name" value="C4_traR_proteo"/>
    <property type="match status" value="1"/>
</dbReference>
<evidence type="ECO:0000256" key="4">
    <source>
        <dbReference type="PROSITE-ProRule" id="PRU00510"/>
    </source>
</evidence>
<dbReference type="InterPro" id="IPR012783">
    <property type="entry name" value="Znf_C4_TraR"/>
</dbReference>
<dbReference type="SUPFAM" id="SSF57716">
    <property type="entry name" value="Glucocorticoid receptor-like (DNA-binding domain)"/>
    <property type="match status" value="1"/>
</dbReference>
<dbReference type="GO" id="GO:1900378">
    <property type="term" value="P:positive regulation of secondary metabolite biosynthetic process"/>
    <property type="evidence" value="ECO:0007669"/>
    <property type="project" value="TreeGrafter"/>
</dbReference>
<evidence type="ECO:0000313" key="6">
    <source>
        <dbReference type="EMBL" id="VFQ44390.1"/>
    </source>
</evidence>
<keyword evidence="1" id="KW-0479">Metal-binding</keyword>
<keyword evidence="3" id="KW-0862">Zinc</keyword>
<name>A0A4U8YL94_9BACT</name>
<gene>
    <name evidence="6" type="ORF">MSL71_20390</name>
</gene>
<dbReference type="Pfam" id="PF01258">
    <property type="entry name" value="zf-dskA_traR"/>
    <property type="match status" value="1"/>
</dbReference>
<feature type="domain" description="Zinc finger DksA/TraR C4-type" evidence="5">
    <location>
        <begin position="34"/>
        <end position="66"/>
    </location>
</feature>
<reference evidence="6 7" key="1">
    <citation type="submission" date="2019-03" db="EMBL/GenBank/DDBJ databases">
        <authorList>
            <person name="Nijsse B."/>
        </authorList>
    </citation>
    <scope>NUCLEOTIDE SEQUENCE [LARGE SCALE GENOMIC DNA]</scope>
    <source>
        <strain evidence="6">Desulfoluna butyratoxydans MSL71</strain>
    </source>
</reference>
<evidence type="ECO:0000256" key="2">
    <source>
        <dbReference type="ARBA" id="ARBA00022771"/>
    </source>
</evidence>
<dbReference type="PANTHER" id="PTHR38777:SF1">
    <property type="entry name" value="DNAK SUPPRESSOR PROTEIN"/>
    <property type="match status" value="1"/>
</dbReference>
<dbReference type="PANTHER" id="PTHR38777">
    <property type="entry name" value="FELS-2 PROPHAGE PROTEIN"/>
    <property type="match status" value="1"/>
</dbReference>
<dbReference type="AlphaFoldDB" id="A0A4U8YL94"/>
<sequence length="69" mass="7844">MDDLDRAQSLEIHARQHAIASIRQAATDTGRPSARFCVICEEEIPEKRRQCIPGVQLCVDCQQDQEEHP</sequence>
<proteinExistence type="predicted"/>
<accession>A0A4U8YL94</accession>
<protein>
    <submittedName>
        <fullName evidence="6">Zinc finger c4 dksa/trar-type</fullName>
    </submittedName>
</protein>
<dbReference type="GO" id="GO:0008270">
    <property type="term" value="F:zinc ion binding"/>
    <property type="evidence" value="ECO:0007669"/>
    <property type="project" value="UniProtKB-KW"/>
</dbReference>
<dbReference type="RefSeq" id="WP_180139791.1">
    <property type="nucleotide sequence ID" value="NZ_CAADHO010000003.1"/>
</dbReference>
<dbReference type="Gene3D" id="1.20.120.910">
    <property type="entry name" value="DksA, coiled-coil domain"/>
    <property type="match status" value="1"/>
</dbReference>
<dbReference type="InterPro" id="IPR000962">
    <property type="entry name" value="Znf_DskA_TraR"/>
</dbReference>
<keyword evidence="2" id="KW-0863">Zinc-finger</keyword>
<keyword evidence="7" id="KW-1185">Reference proteome</keyword>
<dbReference type="PROSITE" id="PS51128">
    <property type="entry name" value="ZF_DKSA_2"/>
    <property type="match status" value="1"/>
</dbReference>
<feature type="zinc finger region" description="dksA C4-type" evidence="4">
    <location>
        <begin position="37"/>
        <end position="61"/>
    </location>
</feature>
<evidence type="ECO:0000313" key="7">
    <source>
        <dbReference type="Proteomes" id="UP000507962"/>
    </source>
</evidence>
<evidence type="ECO:0000256" key="1">
    <source>
        <dbReference type="ARBA" id="ARBA00022723"/>
    </source>
</evidence>
<dbReference type="Proteomes" id="UP000507962">
    <property type="component" value="Unassembled WGS sequence"/>
</dbReference>
<evidence type="ECO:0000256" key="3">
    <source>
        <dbReference type="ARBA" id="ARBA00022833"/>
    </source>
</evidence>
<organism evidence="6 7">
    <name type="scientific">Desulfoluna butyratoxydans</name>
    <dbReference type="NCBI Taxonomy" id="231438"/>
    <lineage>
        <taxon>Bacteria</taxon>
        <taxon>Pseudomonadati</taxon>
        <taxon>Thermodesulfobacteriota</taxon>
        <taxon>Desulfobacteria</taxon>
        <taxon>Desulfobacterales</taxon>
        <taxon>Desulfolunaceae</taxon>
        <taxon>Desulfoluna</taxon>
    </lineage>
</organism>
<evidence type="ECO:0000259" key="5">
    <source>
        <dbReference type="Pfam" id="PF01258"/>
    </source>
</evidence>
<dbReference type="EMBL" id="CAADHO010000003">
    <property type="protein sequence ID" value="VFQ44390.1"/>
    <property type="molecule type" value="Genomic_DNA"/>
</dbReference>